<dbReference type="InterPro" id="IPR032808">
    <property type="entry name" value="DoxX"/>
</dbReference>
<proteinExistence type="predicted"/>
<keyword evidence="4 5" id="KW-0472">Membrane</keyword>
<feature type="transmembrane region" description="Helical" evidence="5">
    <location>
        <begin position="49"/>
        <end position="69"/>
    </location>
</feature>
<dbReference type="Pfam" id="PF07681">
    <property type="entry name" value="DoxX"/>
    <property type="match status" value="1"/>
</dbReference>
<keyword evidence="3 5" id="KW-1133">Transmembrane helix</keyword>
<keyword evidence="2 5" id="KW-0812">Transmembrane</keyword>
<dbReference type="EMBL" id="FNZR01000009">
    <property type="protein sequence ID" value="SEL75130.1"/>
    <property type="molecule type" value="Genomic_DNA"/>
</dbReference>
<accession>A0A1H7SR75</accession>
<keyword evidence="7" id="KW-1185">Reference proteome</keyword>
<sequence length="125" mass="13894">MKRTVLTVLSVLFGLLLINGGLNKFFNYMPVPEDIPEATAKDFGALMEIVWLMPLIGLAELVGGVLIIFPKTRALGALVIFPVMVGVLLTHIFVDTSGLITAIVIWVILLWIIYENREKYLPIVK</sequence>
<evidence type="ECO:0000256" key="2">
    <source>
        <dbReference type="ARBA" id="ARBA00022692"/>
    </source>
</evidence>
<dbReference type="STRING" id="332977.SAMN05421740_109146"/>
<evidence type="ECO:0000313" key="7">
    <source>
        <dbReference type="Proteomes" id="UP000198916"/>
    </source>
</evidence>
<name>A0A1H7SR75_9SPHI</name>
<evidence type="ECO:0000256" key="4">
    <source>
        <dbReference type="ARBA" id="ARBA00023136"/>
    </source>
</evidence>
<dbReference type="Proteomes" id="UP000198916">
    <property type="component" value="Unassembled WGS sequence"/>
</dbReference>
<protein>
    <submittedName>
        <fullName evidence="6">DoxX-like family protein</fullName>
    </submittedName>
</protein>
<dbReference type="OrthoDB" id="8161897at2"/>
<feature type="transmembrane region" description="Helical" evidence="5">
    <location>
        <begin position="99"/>
        <end position="116"/>
    </location>
</feature>
<evidence type="ECO:0000256" key="3">
    <source>
        <dbReference type="ARBA" id="ARBA00022989"/>
    </source>
</evidence>
<evidence type="ECO:0000313" key="6">
    <source>
        <dbReference type="EMBL" id="SEL75130.1"/>
    </source>
</evidence>
<feature type="transmembrane region" description="Helical" evidence="5">
    <location>
        <begin position="74"/>
        <end position="93"/>
    </location>
</feature>
<comment type="subcellular location">
    <subcellularLocation>
        <location evidence="1">Membrane</location>
        <topology evidence="1">Multi-pass membrane protein</topology>
    </subcellularLocation>
</comment>
<evidence type="ECO:0000256" key="1">
    <source>
        <dbReference type="ARBA" id="ARBA00004141"/>
    </source>
</evidence>
<organism evidence="6 7">
    <name type="scientific">Parapedobacter koreensis</name>
    <dbReference type="NCBI Taxonomy" id="332977"/>
    <lineage>
        <taxon>Bacteria</taxon>
        <taxon>Pseudomonadati</taxon>
        <taxon>Bacteroidota</taxon>
        <taxon>Sphingobacteriia</taxon>
        <taxon>Sphingobacteriales</taxon>
        <taxon>Sphingobacteriaceae</taxon>
        <taxon>Parapedobacter</taxon>
    </lineage>
</organism>
<dbReference type="RefSeq" id="WP_090608012.1">
    <property type="nucleotide sequence ID" value="NZ_FNZR01000009.1"/>
</dbReference>
<dbReference type="GO" id="GO:0016020">
    <property type="term" value="C:membrane"/>
    <property type="evidence" value="ECO:0007669"/>
    <property type="project" value="UniProtKB-SubCell"/>
</dbReference>
<gene>
    <name evidence="6" type="ORF">SAMN05421740_109146</name>
</gene>
<dbReference type="AlphaFoldDB" id="A0A1H7SR75"/>
<reference evidence="7" key="1">
    <citation type="submission" date="2016-10" db="EMBL/GenBank/DDBJ databases">
        <authorList>
            <person name="Varghese N."/>
            <person name="Submissions S."/>
        </authorList>
    </citation>
    <scope>NUCLEOTIDE SEQUENCE [LARGE SCALE GENOMIC DNA]</scope>
    <source>
        <strain evidence="7">Jip14</strain>
    </source>
</reference>
<evidence type="ECO:0000256" key="5">
    <source>
        <dbReference type="SAM" id="Phobius"/>
    </source>
</evidence>